<dbReference type="Pfam" id="PF22848">
    <property type="entry name" value="ASD1_dom"/>
    <property type="match status" value="1"/>
</dbReference>
<dbReference type="Gene3D" id="2.60.40.1180">
    <property type="entry name" value="Golgi alpha-mannosidase II"/>
    <property type="match status" value="1"/>
</dbReference>
<dbReference type="InterPro" id="IPR013780">
    <property type="entry name" value="Glyco_hydro_b"/>
</dbReference>
<dbReference type="RefSeq" id="WP_340340027.1">
    <property type="nucleotide sequence ID" value="NZ_JBBKZS010000049.1"/>
</dbReference>
<evidence type="ECO:0000313" key="3">
    <source>
        <dbReference type="Proteomes" id="UP001367030"/>
    </source>
</evidence>
<dbReference type="InterPro" id="IPR055235">
    <property type="entry name" value="ASD1_cat"/>
</dbReference>
<reference evidence="2 3" key="1">
    <citation type="submission" date="2024-03" db="EMBL/GenBank/DDBJ databases">
        <title>Novel species of the genus Variovorax.</title>
        <authorList>
            <person name="Liu Q."/>
            <person name="Xin Y.-H."/>
        </authorList>
    </citation>
    <scope>NUCLEOTIDE SEQUENCE [LARGE SCALE GENOMIC DNA]</scope>
    <source>
        <strain evidence="2 3">KACC 18901</strain>
    </source>
</reference>
<gene>
    <name evidence="2" type="ORF">WKW79_36005</name>
</gene>
<sequence length="517" mass="56706">MNRREWLLAAAGSTIMRASAETTWNARNTSQRHTFKVAVSARPDGVLANRLVLGQNLQWVDGGDGLLDRNGQPRQVMLERLRALQPTSLRFPGGAQSDAYRWKRAMGALTDRSDNLHFHRKQMQPSIVGTQEFLELCEFVAAVPVITVNTVTGTADEAADWIRLTNKTGLISRITGKRLPSVTYWEIGNEPYLKEGDETQRVAPAEYIKRANAFIRALRAVDPSIKIGVPLRTATIGGLQATPYPDFARDVLVGVNEPYDFISNHNAYMPYLYDRVPDEQSLYWGTMAATATVSTNLDDMAALARSLKPGWKPVQAITEYNAMFTNGKGRTDELIDSQLGALYLADLVRMMADRDDLLCCQYWSLSANWMFGAITEHGEGRANYVALRLLGDVIRGTKLGIRTECASFSAPRVGAVAPATELPLVTSLATREAGVVKVLLINKDLDRPATGRVELTDGTARSAALVTMRVEKVFQIGQPRESTLQRRPADAGPASTGISLELPAASVTVLTLELNTA</sequence>
<dbReference type="Proteomes" id="UP001367030">
    <property type="component" value="Unassembled WGS sequence"/>
</dbReference>
<dbReference type="Gene3D" id="3.20.20.80">
    <property type="entry name" value="Glycosidases"/>
    <property type="match status" value="1"/>
</dbReference>
<keyword evidence="3" id="KW-1185">Reference proteome</keyword>
<organism evidence="2 3">
    <name type="scientific">Variovorax robiniae</name>
    <dbReference type="NCBI Taxonomy" id="1836199"/>
    <lineage>
        <taxon>Bacteria</taxon>
        <taxon>Pseudomonadati</taxon>
        <taxon>Pseudomonadota</taxon>
        <taxon>Betaproteobacteria</taxon>
        <taxon>Burkholderiales</taxon>
        <taxon>Comamonadaceae</taxon>
        <taxon>Variovorax</taxon>
    </lineage>
</organism>
<evidence type="ECO:0000313" key="2">
    <source>
        <dbReference type="EMBL" id="MEJ8859995.1"/>
    </source>
</evidence>
<dbReference type="PANTHER" id="PTHR43576">
    <property type="entry name" value="ALPHA-L-ARABINOFURANOSIDASE C-RELATED"/>
    <property type="match status" value="1"/>
</dbReference>
<protein>
    <recommendedName>
        <fullName evidence="1">Alpha-L-arabinofuranosidase 1 catalytic domain-containing protein</fullName>
    </recommendedName>
</protein>
<dbReference type="InterPro" id="IPR017853">
    <property type="entry name" value="GH"/>
</dbReference>
<proteinExistence type="predicted"/>
<dbReference type="SUPFAM" id="SSF51445">
    <property type="entry name" value="(Trans)glycosidases"/>
    <property type="match status" value="1"/>
</dbReference>
<feature type="domain" description="Alpha-L-arabinofuranosidase 1 catalytic" evidence="1">
    <location>
        <begin position="81"/>
        <end position="227"/>
    </location>
</feature>
<dbReference type="EMBL" id="JBBKZS010000049">
    <property type="protein sequence ID" value="MEJ8859995.1"/>
    <property type="molecule type" value="Genomic_DNA"/>
</dbReference>
<accession>A0ABU8XJF5</accession>
<evidence type="ECO:0000259" key="1">
    <source>
        <dbReference type="Pfam" id="PF22848"/>
    </source>
</evidence>
<comment type="caution">
    <text evidence="2">The sequence shown here is derived from an EMBL/GenBank/DDBJ whole genome shotgun (WGS) entry which is preliminary data.</text>
</comment>
<name>A0ABU8XJF5_9BURK</name>